<dbReference type="STRING" id="58114.SAMN05216270_12093"/>
<sequence>MEPSIPTAASGLRVPRNDSGSVEPPPLGGWTPRARVSVVVPAFGGQDKLDLTLAALAAQTYPSELLEVVVVDDGSEPPLRLPQLAPEGTRLVPNTEGAWGIAAAVDAGISASTGEVVLRLDSDVIPAAGHVEAHARWHRLADYFTVVGKLAFADIEASALDPEGVRSAVARGEAPSLFAGREVSADWEIALVRESGGTVEDPVRAFTIANGATISFTRAMYEASGGMDTGMRLGSDTELGYRLAQHGALFIADAEAEVWHLGYSQMKSRRNDGKRYRHAYMANRVPPLRHLRTRPGAQWEVPYAQVVIDAEAARLEPVRAAAAAVLGGTIADVEVVLTGPWPDLTDDRVAPLEDPLLDLRLIRETFRGDARVRFAERAPEGTGPVPFRLFLAPGAVLRPDGLANLAALADGRRLGRVETAVPSRVGPLAVRLDRTAALARAERLRRDGESLDAALEALWGTAAVEPDAYFGESPKPAGAAPRRSLLRRGLGRVKRVLKR</sequence>
<proteinExistence type="predicted"/>
<dbReference type="RefSeq" id="WP_091040191.1">
    <property type="nucleotide sequence ID" value="NZ_FNAD01000020.1"/>
</dbReference>
<dbReference type="Pfam" id="PF00535">
    <property type="entry name" value="Glycos_transf_2"/>
    <property type="match status" value="1"/>
</dbReference>
<dbReference type="Proteomes" id="UP000198949">
    <property type="component" value="Unassembled WGS sequence"/>
</dbReference>
<gene>
    <name evidence="3" type="ORF">SAMN05216270_12093</name>
</gene>
<dbReference type="Gene3D" id="3.90.550.10">
    <property type="entry name" value="Spore Coat Polysaccharide Biosynthesis Protein SpsA, Chain A"/>
    <property type="match status" value="1"/>
</dbReference>
<evidence type="ECO:0000313" key="3">
    <source>
        <dbReference type="EMBL" id="SDE40950.1"/>
    </source>
</evidence>
<evidence type="ECO:0000313" key="4">
    <source>
        <dbReference type="Proteomes" id="UP000198949"/>
    </source>
</evidence>
<keyword evidence="3" id="KW-0808">Transferase</keyword>
<accession>A0A1G7CQA7</accession>
<feature type="region of interest" description="Disordered" evidence="1">
    <location>
        <begin position="1"/>
        <end position="28"/>
    </location>
</feature>
<dbReference type="InterPro" id="IPR001173">
    <property type="entry name" value="Glyco_trans_2-like"/>
</dbReference>
<evidence type="ECO:0000256" key="1">
    <source>
        <dbReference type="SAM" id="MobiDB-lite"/>
    </source>
</evidence>
<dbReference type="GO" id="GO:0016740">
    <property type="term" value="F:transferase activity"/>
    <property type="evidence" value="ECO:0007669"/>
    <property type="project" value="UniProtKB-KW"/>
</dbReference>
<protein>
    <submittedName>
        <fullName evidence="3">Glycosyltransferase, GT2 family</fullName>
    </submittedName>
</protein>
<name>A0A1G7CQA7_9ACTN</name>
<feature type="domain" description="Glycosyltransferase 2-like" evidence="2">
    <location>
        <begin position="37"/>
        <end position="139"/>
    </location>
</feature>
<dbReference type="OrthoDB" id="5168148at2"/>
<dbReference type="SUPFAM" id="SSF53448">
    <property type="entry name" value="Nucleotide-diphospho-sugar transferases"/>
    <property type="match status" value="1"/>
</dbReference>
<reference evidence="4" key="1">
    <citation type="submission" date="2016-10" db="EMBL/GenBank/DDBJ databases">
        <authorList>
            <person name="Varghese N."/>
            <person name="Submissions S."/>
        </authorList>
    </citation>
    <scope>NUCLEOTIDE SEQUENCE [LARGE SCALE GENOMIC DNA]</scope>
    <source>
        <strain evidence="4">CGMCC 4.3516</strain>
    </source>
</reference>
<keyword evidence="4" id="KW-1185">Reference proteome</keyword>
<dbReference type="EMBL" id="FNAD01000020">
    <property type="protein sequence ID" value="SDE40950.1"/>
    <property type="molecule type" value="Genomic_DNA"/>
</dbReference>
<dbReference type="PANTHER" id="PTHR43685:SF3">
    <property type="entry name" value="SLR2126 PROTEIN"/>
    <property type="match status" value="1"/>
</dbReference>
<dbReference type="AlphaFoldDB" id="A0A1G7CQA7"/>
<dbReference type="InterPro" id="IPR050834">
    <property type="entry name" value="Glycosyltransf_2"/>
</dbReference>
<organism evidence="3 4">
    <name type="scientific">Glycomyces harbinensis</name>
    <dbReference type="NCBI Taxonomy" id="58114"/>
    <lineage>
        <taxon>Bacteria</taxon>
        <taxon>Bacillati</taxon>
        <taxon>Actinomycetota</taxon>
        <taxon>Actinomycetes</taxon>
        <taxon>Glycomycetales</taxon>
        <taxon>Glycomycetaceae</taxon>
        <taxon>Glycomyces</taxon>
    </lineage>
</organism>
<dbReference type="InterPro" id="IPR029044">
    <property type="entry name" value="Nucleotide-diphossugar_trans"/>
</dbReference>
<dbReference type="PANTHER" id="PTHR43685">
    <property type="entry name" value="GLYCOSYLTRANSFERASE"/>
    <property type="match status" value="1"/>
</dbReference>
<evidence type="ECO:0000259" key="2">
    <source>
        <dbReference type="Pfam" id="PF00535"/>
    </source>
</evidence>